<evidence type="ECO:0000256" key="1">
    <source>
        <dbReference type="SAM" id="MobiDB-lite"/>
    </source>
</evidence>
<keyword evidence="3" id="KW-1185">Reference proteome</keyword>
<reference evidence="2 3" key="1">
    <citation type="submission" date="2016-07" db="EMBL/GenBank/DDBJ databases">
        <title>Draft genome of the white-rot fungus Obba rivulosa 3A-2.</title>
        <authorList>
            <consortium name="DOE Joint Genome Institute"/>
            <person name="Miettinen O."/>
            <person name="Riley R."/>
            <person name="Acob R."/>
            <person name="Barry K."/>
            <person name="Cullen D."/>
            <person name="De Vries R."/>
            <person name="Hainaut M."/>
            <person name="Hatakka A."/>
            <person name="Henrissat B."/>
            <person name="Hilden K."/>
            <person name="Kuo R."/>
            <person name="Labutti K."/>
            <person name="Lipzen A."/>
            <person name="Makela M.R."/>
            <person name="Sandor L."/>
            <person name="Spatafora J.W."/>
            <person name="Grigoriev I.V."/>
            <person name="Hibbett D.S."/>
        </authorList>
    </citation>
    <scope>NUCLEOTIDE SEQUENCE [LARGE SCALE GENOMIC DNA]</scope>
    <source>
        <strain evidence="2 3">3A-2</strain>
    </source>
</reference>
<gene>
    <name evidence="2" type="ORF">OBBRIDRAFT_244858</name>
</gene>
<dbReference type="Proteomes" id="UP000250043">
    <property type="component" value="Unassembled WGS sequence"/>
</dbReference>
<proteinExistence type="predicted"/>
<feature type="compositionally biased region" description="Acidic residues" evidence="1">
    <location>
        <begin position="247"/>
        <end position="267"/>
    </location>
</feature>
<sequence>MMSTILRSSNAHTGSLALIRQHHSLVVIATSPASNMCHEWPGFFNSRFNLPTLADLLPDAPILEFWVCGYRSFTPSTLARSVNEEWIDGIPDLAETIWVNEELLGPVLAALKVQPHVSAIPCRALNTLHIIVNHGRRDFHARLSQTIPLLINIASRRADLGFPFKRVVFDSVGKHGSERLRLHGIDALSKVVEAVEYEKRTERPILQMPSICVTGDHDWWPSWTNTWDRQDMGDYSDGNLTDWYDGEHDDDEGDDDDDEHGDDEYGW</sequence>
<dbReference type="EMBL" id="KV722533">
    <property type="protein sequence ID" value="OCH86329.1"/>
    <property type="molecule type" value="Genomic_DNA"/>
</dbReference>
<evidence type="ECO:0000313" key="3">
    <source>
        <dbReference type="Proteomes" id="UP000250043"/>
    </source>
</evidence>
<name>A0A8E2AN48_9APHY</name>
<accession>A0A8E2AN48</accession>
<dbReference type="AlphaFoldDB" id="A0A8E2AN48"/>
<protein>
    <submittedName>
        <fullName evidence="2">Uncharacterized protein</fullName>
    </submittedName>
</protein>
<organism evidence="2 3">
    <name type="scientific">Obba rivulosa</name>
    <dbReference type="NCBI Taxonomy" id="1052685"/>
    <lineage>
        <taxon>Eukaryota</taxon>
        <taxon>Fungi</taxon>
        <taxon>Dikarya</taxon>
        <taxon>Basidiomycota</taxon>
        <taxon>Agaricomycotina</taxon>
        <taxon>Agaricomycetes</taxon>
        <taxon>Polyporales</taxon>
        <taxon>Gelatoporiaceae</taxon>
        <taxon>Obba</taxon>
    </lineage>
</organism>
<evidence type="ECO:0000313" key="2">
    <source>
        <dbReference type="EMBL" id="OCH86329.1"/>
    </source>
</evidence>
<feature type="region of interest" description="Disordered" evidence="1">
    <location>
        <begin position="238"/>
        <end position="267"/>
    </location>
</feature>